<feature type="transmembrane region" description="Helical" evidence="5">
    <location>
        <begin position="237"/>
        <end position="255"/>
    </location>
</feature>
<evidence type="ECO:0000256" key="4">
    <source>
        <dbReference type="ARBA" id="ARBA00023136"/>
    </source>
</evidence>
<dbReference type="PANTHER" id="PTHR37422">
    <property type="entry name" value="TEICHURONIC ACID BIOSYNTHESIS PROTEIN TUAE"/>
    <property type="match status" value="1"/>
</dbReference>
<feature type="transmembrane region" description="Helical" evidence="5">
    <location>
        <begin position="213"/>
        <end position="231"/>
    </location>
</feature>
<keyword evidence="8" id="KW-1185">Reference proteome</keyword>
<sequence length="435" mass="48502">MGILFFMFKPFSKVFFLIIMGYFLIKIVLSPPSKVTINVLLGCAYFAGAEILFRMTKGGIAYEASKYLVILFVLMGMFYKGLSGKGYPFFIYLILLVPSILVASVTLTFDARFRTNIAFVLSGPVCLGIAALFCYDRKVTFKDLNRVLAYMVLPIISTTTYLFLYNPSIKATLSGTASNLAASGGFGPNQVATILGLGIFIIVVRFFLNSPTLFLKIINLIVLGAMSYRAIVTFSRGGVVASIIIVTVFLGVLYMRSRSRKRIKMTVSFISMILIIMGTWTVSSNETNGLIDKRYANQNARGVEKKDITTGRVDLFKEEIEGFLSSPFLGIGASRVKDRRVEAGVGHLPSHNEIGRLLSEHGFLGIIILMILIIKPLSIYLKNKKNIYFLSFFCFWFATINHSGLRIAAPSFIYALCLLNVTYEKPPIHRKQLKH</sequence>
<reference evidence="8" key="2">
    <citation type="submission" date="2023-07" db="EMBL/GenBank/DDBJ databases">
        <title>Genome of Winogradskyella sp. E313.</title>
        <authorList>
            <person name="Zhou Y."/>
        </authorList>
    </citation>
    <scope>NUCLEOTIDE SEQUENCE [LARGE SCALE GENOMIC DNA]</scope>
    <source>
        <strain evidence="8">E313</strain>
    </source>
</reference>
<keyword evidence="2 5" id="KW-0812">Transmembrane</keyword>
<dbReference type="EMBL" id="JAFMPT010000012">
    <property type="protein sequence ID" value="MCC1484883.1"/>
    <property type="molecule type" value="Genomic_DNA"/>
</dbReference>
<dbReference type="PANTHER" id="PTHR37422:SF13">
    <property type="entry name" value="LIPOPOLYSACCHARIDE BIOSYNTHESIS PROTEIN PA4999-RELATED"/>
    <property type="match status" value="1"/>
</dbReference>
<dbReference type="InterPro" id="IPR051533">
    <property type="entry name" value="WaaL-like"/>
</dbReference>
<evidence type="ECO:0000259" key="6">
    <source>
        <dbReference type="Pfam" id="PF04932"/>
    </source>
</evidence>
<comment type="caution">
    <text evidence="7">The sequence shown here is derived from an EMBL/GenBank/DDBJ whole genome shotgun (WGS) entry which is preliminary data.</text>
</comment>
<feature type="transmembrane region" description="Helical" evidence="5">
    <location>
        <begin position="65"/>
        <end position="82"/>
    </location>
</feature>
<dbReference type="Proteomes" id="UP000778797">
    <property type="component" value="Unassembled WGS sequence"/>
</dbReference>
<feature type="transmembrane region" description="Helical" evidence="5">
    <location>
        <begin position="89"/>
        <end position="109"/>
    </location>
</feature>
<gene>
    <name evidence="7" type="ORF">J1C55_09800</name>
</gene>
<feature type="transmembrane region" description="Helical" evidence="5">
    <location>
        <begin position="267"/>
        <end position="283"/>
    </location>
</feature>
<keyword evidence="4 5" id="KW-0472">Membrane</keyword>
<name>A0ABS8ENU0_9FLAO</name>
<evidence type="ECO:0000256" key="5">
    <source>
        <dbReference type="SAM" id="Phobius"/>
    </source>
</evidence>
<protein>
    <submittedName>
        <fullName evidence="7">O-antigen ligase family protein</fullName>
    </submittedName>
</protein>
<feature type="transmembrane region" description="Helical" evidence="5">
    <location>
        <begin position="6"/>
        <end position="25"/>
    </location>
</feature>
<feature type="transmembrane region" description="Helical" evidence="5">
    <location>
        <begin position="386"/>
        <end position="401"/>
    </location>
</feature>
<evidence type="ECO:0000313" key="8">
    <source>
        <dbReference type="Proteomes" id="UP000778797"/>
    </source>
</evidence>
<feature type="transmembrane region" description="Helical" evidence="5">
    <location>
        <begin position="37"/>
        <end position="53"/>
    </location>
</feature>
<evidence type="ECO:0000256" key="1">
    <source>
        <dbReference type="ARBA" id="ARBA00004141"/>
    </source>
</evidence>
<reference evidence="8" key="1">
    <citation type="submission" date="2021-03" db="EMBL/GenBank/DDBJ databases">
        <title>Genome of Cognatishimia sp. F0-27.</title>
        <authorList>
            <person name="Ping X."/>
        </authorList>
    </citation>
    <scope>NUCLEOTIDE SEQUENCE [LARGE SCALE GENOMIC DNA]</scope>
    <source>
        <strain evidence="8">E313</strain>
    </source>
</reference>
<organism evidence="7 8">
    <name type="scientific">Winogradskyella immobilis</name>
    <dbReference type="NCBI Taxonomy" id="2816852"/>
    <lineage>
        <taxon>Bacteria</taxon>
        <taxon>Pseudomonadati</taxon>
        <taxon>Bacteroidota</taxon>
        <taxon>Flavobacteriia</taxon>
        <taxon>Flavobacteriales</taxon>
        <taxon>Flavobacteriaceae</taxon>
        <taxon>Winogradskyella</taxon>
    </lineage>
</organism>
<dbReference type="InterPro" id="IPR007016">
    <property type="entry name" value="O-antigen_ligase-rel_domated"/>
</dbReference>
<evidence type="ECO:0000313" key="7">
    <source>
        <dbReference type="EMBL" id="MCC1484883.1"/>
    </source>
</evidence>
<dbReference type="Pfam" id="PF04932">
    <property type="entry name" value="Wzy_C"/>
    <property type="match status" value="1"/>
</dbReference>
<keyword evidence="3 5" id="KW-1133">Transmembrane helix</keyword>
<proteinExistence type="predicted"/>
<evidence type="ECO:0000256" key="2">
    <source>
        <dbReference type="ARBA" id="ARBA00022692"/>
    </source>
</evidence>
<accession>A0ABS8ENU0</accession>
<keyword evidence="7" id="KW-0436">Ligase</keyword>
<feature type="transmembrane region" description="Helical" evidence="5">
    <location>
        <begin position="186"/>
        <end position="208"/>
    </location>
</feature>
<evidence type="ECO:0000256" key="3">
    <source>
        <dbReference type="ARBA" id="ARBA00022989"/>
    </source>
</evidence>
<feature type="transmembrane region" description="Helical" evidence="5">
    <location>
        <begin position="354"/>
        <end position="374"/>
    </location>
</feature>
<dbReference type="GO" id="GO:0016874">
    <property type="term" value="F:ligase activity"/>
    <property type="evidence" value="ECO:0007669"/>
    <property type="project" value="UniProtKB-KW"/>
</dbReference>
<comment type="subcellular location">
    <subcellularLocation>
        <location evidence="1">Membrane</location>
        <topology evidence="1">Multi-pass membrane protein</topology>
    </subcellularLocation>
</comment>
<feature type="transmembrane region" description="Helical" evidence="5">
    <location>
        <begin position="115"/>
        <end position="135"/>
    </location>
</feature>
<feature type="transmembrane region" description="Helical" evidence="5">
    <location>
        <begin position="147"/>
        <end position="166"/>
    </location>
</feature>
<feature type="domain" description="O-antigen ligase-related" evidence="6">
    <location>
        <begin position="223"/>
        <end position="369"/>
    </location>
</feature>